<dbReference type="RefSeq" id="WP_413270218.1">
    <property type="nucleotide sequence ID" value="NZ_JBHFNQ010000069.1"/>
</dbReference>
<gene>
    <name evidence="1" type="ORF">ACE1CC_09475</name>
</gene>
<proteinExistence type="predicted"/>
<name>A0ABV4X3V0_9CYAN</name>
<keyword evidence="2" id="KW-1185">Reference proteome</keyword>
<accession>A0ABV4X3V0</accession>
<evidence type="ECO:0000313" key="2">
    <source>
        <dbReference type="Proteomes" id="UP001576774"/>
    </source>
</evidence>
<protein>
    <recommendedName>
        <fullName evidence="3">DUF2281 domain-containing protein</fullName>
    </recommendedName>
</protein>
<dbReference type="Gene3D" id="1.10.1220.170">
    <property type="match status" value="1"/>
</dbReference>
<dbReference type="EMBL" id="JBHFNQ010000069">
    <property type="protein sequence ID" value="MFB2877107.1"/>
    <property type="molecule type" value="Genomic_DNA"/>
</dbReference>
<organism evidence="1 2">
    <name type="scientific">Floridaenema aerugineum BLCC-F46</name>
    <dbReference type="NCBI Taxonomy" id="3153654"/>
    <lineage>
        <taxon>Bacteria</taxon>
        <taxon>Bacillati</taxon>
        <taxon>Cyanobacteriota</taxon>
        <taxon>Cyanophyceae</taxon>
        <taxon>Oscillatoriophycideae</taxon>
        <taxon>Aerosakkonematales</taxon>
        <taxon>Aerosakkonemataceae</taxon>
        <taxon>Floridanema</taxon>
        <taxon>Floridanema aerugineum</taxon>
    </lineage>
</organism>
<evidence type="ECO:0008006" key="3">
    <source>
        <dbReference type="Google" id="ProtNLM"/>
    </source>
</evidence>
<reference evidence="1 2" key="1">
    <citation type="submission" date="2024-09" db="EMBL/GenBank/DDBJ databases">
        <title>Floridaenema gen nov. (Aerosakkonemataceae, Aerosakkonematales ord. nov., Cyanobacteria) from benthic tropical and subtropical fresh waters, with the description of four new species.</title>
        <authorList>
            <person name="Moretto J.A."/>
            <person name="Berthold D.E."/>
            <person name="Lefler F.W."/>
            <person name="Huang I.-S."/>
            <person name="Laughinghouse H. IV."/>
        </authorList>
    </citation>
    <scope>NUCLEOTIDE SEQUENCE [LARGE SCALE GENOMIC DNA]</scope>
    <source>
        <strain evidence="1 2">BLCC-F46</strain>
    </source>
</reference>
<comment type="caution">
    <text evidence="1">The sequence shown here is derived from an EMBL/GenBank/DDBJ whole genome shotgun (WGS) entry which is preliminary data.</text>
</comment>
<dbReference type="Proteomes" id="UP001576774">
    <property type="component" value="Unassembled WGS sequence"/>
</dbReference>
<evidence type="ECO:0000313" key="1">
    <source>
        <dbReference type="EMBL" id="MFB2877107.1"/>
    </source>
</evidence>
<sequence>METEQQDITLLKEAERRLHQLSPDRLRVAVDFLAYLQEREENEVTEELLSIPGFTEAFREAVEEAEAGEVVSFDRIRRHV</sequence>